<proteinExistence type="predicted"/>
<dbReference type="EMBL" id="KV461755">
    <property type="protein sequence ID" value="OCA14369.1"/>
    <property type="molecule type" value="Genomic_DNA"/>
</dbReference>
<evidence type="ECO:0000256" key="1">
    <source>
        <dbReference type="SAM" id="MobiDB-lite"/>
    </source>
</evidence>
<feature type="compositionally biased region" description="Polar residues" evidence="1">
    <location>
        <begin position="180"/>
        <end position="192"/>
    </location>
</feature>
<feature type="non-terminal residue" evidence="2">
    <location>
        <position position="1"/>
    </location>
</feature>
<reference evidence="2" key="2">
    <citation type="journal article" date="2010" name="Science">
        <title>The genome of the Western clawed frog Xenopus tropicalis.</title>
        <authorList>
            <person name="Hellsten U."/>
            <person name="Harland R.M."/>
            <person name="Gilchrist M.J."/>
            <person name="Hendrix D."/>
            <person name="Jurka J."/>
            <person name="Kapitonov V."/>
            <person name="Ovcharenko I."/>
            <person name="Putnam N.H."/>
            <person name="Shu S."/>
            <person name="Taher L."/>
            <person name="Blitz I.L."/>
            <person name="Blumberg B."/>
            <person name="Dichmann D.S."/>
            <person name="Dubchak I."/>
            <person name="Amaya E."/>
            <person name="Detter J.C."/>
            <person name="Fletcher R."/>
            <person name="Gerhard D.S."/>
            <person name="Goodstein D."/>
            <person name="Graves T."/>
            <person name="Grigoriev I.V."/>
            <person name="Grimwood J."/>
            <person name="Kawashima T."/>
            <person name="Lindquist E."/>
            <person name="Lucas S.M."/>
            <person name="Mead P.E."/>
            <person name="Mitros T."/>
            <person name="Ogino H."/>
            <person name="Ohta Y."/>
            <person name="Poliakov A.V."/>
            <person name="Pollet N."/>
            <person name="Robert J."/>
            <person name="Salamov A."/>
            <person name="Sater A.K."/>
            <person name="Schmutz J."/>
            <person name="Terry A."/>
            <person name="Vize P.D."/>
            <person name="Warren W.C."/>
            <person name="Wells D."/>
            <person name="Wills A."/>
            <person name="Wilson R.K."/>
            <person name="Zimmerman L.B."/>
            <person name="Zorn A.M."/>
            <person name="Grainger R."/>
            <person name="Grammer T."/>
            <person name="Khokha M.K."/>
            <person name="Richardson P.M."/>
            <person name="Rokhsar D.S."/>
        </authorList>
    </citation>
    <scope>NUCLEOTIDE SEQUENCE [LARGE SCALE GENOMIC DNA]</scope>
    <source>
        <strain evidence="2">Nigerian</strain>
    </source>
</reference>
<gene>
    <name evidence="2" type="ORF">XENTR_v900269723mg</name>
</gene>
<feature type="region of interest" description="Disordered" evidence="1">
    <location>
        <begin position="118"/>
        <end position="271"/>
    </location>
</feature>
<evidence type="ECO:0000313" key="2">
    <source>
        <dbReference type="EMBL" id="OCA14369.1"/>
    </source>
</evidence>
<dbReference type="AlphaFoldDB" id="A0A1B8XUN7"/>
<name>A0A1B8XUN7_XENTR</name>
<feature type="non-terminal residue" evidence="2">
    <location>
        <position position="271"/>
    </location>
</feature>
<feature type="region of interest" description="Disordered" evidence="1">
    <location>
        <begin position="1"/>
        <end position="70"/>
    </location>
</feature>
<reference evidence="2" key="1">
    <citation type="submission" date="2009-11" db="EMBL/GenBank/DDBJ databases">
        <authorList>
            <consortium name="US DOE Joint Genome Institute (JGI-PGF)"/>
            <person name="Ottilar R."/>
            <person name="Schmutz J."/>
            <person name="Salamov A."/>
            <person name="Cheng J.F."/>
            <person name="Lucas S."/>
            <person name="Pitluck S."/>
            <person name="Gundlach H."/>
            <person name="Guo Y."/>
            <person name="Haberer G."/>
            <person name="Nasrallah J."/>
            <person name="Mayer K.F.X."/>
            <person name="van de Peer Y."/>
            <person name="Weigel D."/>
            <person name="Grigoriev I.V."/>
        </authorList>
    </citation>
    <scope>NUCLEOTIDE SEQUENCE</scope>
    <source>
        <strain evidence="2">Nigerian</strain>
    </source>
</reference>
<accession>A0A1B8XUN7</accession>
<reference evidence="2" key="3">
    <citation type="submission" date="2016-05" db="EMBL/GenBank/DDBJ databases">
        <title>WGS assembly of Xenopus tropicalis.</title>
        <authorList>
            <person name="Sessions A."/>
            <person name="Jenkins J."/>
            <person name="Mitros T."/>
            <person name="Lyons J.T."/>
            <person name="Dichmann D.S."/>
            <person name="Robert J."/>
            <person name="Harland R.M."/>
            <person name="Rokhsar D.S."/>
        </authorList>
    </citation>
    <scope>NUCLEOTIDE SEQUENCE</scope>
    <source>
        <strain evidence="2">Nigerian</strain>
    </source>
</reference>
<feature type="compositionally biased region" description="Polar residues" evidence="1">
    <location>
        <begin position="241"/>
        <end position="261"/>
    </location>
</feature>
<feature type="compositionally biased region" description="Basic and acidic residues" evidence="1">
    <location>
        <begin position="19"/>
        <end position="28"/>
    </location>
</feature>
<protein>
    <submittedName>
        <fullName evidence="2">Uncharacterized protein</fullName>
    </submittedName>
</protein>
<sequence>CAHGDGSASKPAVGAGLGKAKEPDKTGAEEGDPPNPDIAPTDPQTPTNCISHGGNREAAASGGEESDCRIFSLTEQTQGLVQPTGIVEANDQSGSGYGEPLLWELGDNSDSNVKPLEIRIKGPIPPTDIVAPGYGLRSSGNDASTGLKEEQVPWEEDDGSDCSIVFLTEPRPDRDPSADMGSSINGSLSANDTSDDIKEELCSLDEEFDAGAGQIQGKHQPTDDTYRTLVGGAAIGGKGSPPNTDISIDQHSPHCSPSDGSNGDAALWEEN</sequence>
<organism evidence="2">
    <name type="scientific">Xenopus tropicalis</name>
    <name type="common">Western clawed frog</name>
    <name type="synonym">Silurana tropicalis</name>
    <dbReference type="NCBI Taxonomy" id="8364"/>
    <lineage>
        <taxon>Eukaryota</taxon>
        <taxon>Metazoa</taxon>
        <taxon>Chordata</taxon>
        <taxon>Craniata</taxon>
        <taxon>Vertebrata</taxon>
        <taxon>Euteleostomi</taxon>
        <taxon>Amphibia</taxon>
        <taxon>Batrachia</taxon>
        <taxon>Anura</taxon>
        <taxon>Pipoidea</taxon>
        <taxon>Pipidae</taxon>
        <taxon>Xenopodinae</taxon>
        <taxon>Xenopus</taxon>
        <taxon>Silurana</taxon>
    </lineage>
</organism>